<dbReference type="Pfam" id="PF13619">
    <property type="entry name" value="KTSC"/>
    <property type="match status" value="1"/>
</dbReference>
<evidence type="ECO:0000259" key="1">
    <source>
        <dbReference type="Pfam" id="PF13619"/>
    </source>
</evidence>
<keyword evidence="3" id="KW-1185">Reference proteome</keyword>
<dbReference type="eggNOG" id="COG0433">
    <property type="taxonomic scope" value="Bacteria"/>
</dbReference>
<dbReference type="RefSeq" id="WP_026743407.1">
    <property type="nucleotide sequence ID" value="NZ_FNQS01000005.1"/>
</dbReference>
<dbReference type="InterPro" id="IPR025309">
    <property type="entry name" value="KTSC_dom"/>
</dbReference>
<proteinExistence type="predicted"/>
<feature type="domain" description="KTSC" evidence="1">
    <location>
        <begin position="8"/>
        <end position="64"/>
    </location>
</feature>
<dbReference type="Proteomes" id="UP000187280">
    <property type="component" value="Unassembled WGS sequence"/>
</dbReference>
<dbReference type="GeneID" id="97764656"/>
<gene>
    <name evidence="2" type="ORF">SAMN02982996_01778</name>
</gene>
<dbReference type="AlphaFoldDB" id="A0A1H4BRG0"/>
<sequence length="70" mass="8160">MQRKRVSSADLFAVGYDAETSILEIEFLNGSLYQYRGVARMIYEELLASNSKGSYYSRYIKNSFPYEKLQ</sequence>
<reference evidence="2 3" key="1">
    <citation type="submission" date="2016-10" db="EMBL/GenBank/DDBJ databases">
        <authorList>
            <person name="de Groot N.N."/>
        </authorList>
    </citation>
    <scope>NUCLEOTIDE SEQUENCE [LARGE SCALE GENOMIC DNA]</scope>
    <source>
        <strain evidence="2 3">ATCC 29281</strain>
    </source>
</reference>
<evidence type="ECO:0000313" key="2">
    <source>
        <dbReference type="EMBL" id="SEA50432.1"/>
    </source>
</evidence>
<dbReference type="STRING" id="71657.SAMN02982996_01778"/>
<name>A0A1H4BRG0_9GAMM</name>
<accession>A0A1H4BRG0</accession>
<organism evidence="2 3">
    <name type="scientific">Lonsdalea quercina</name>
    <dbReference type="NCBI Taxonomy" id="71657"/>
    <lineage>
        <taxon>Bacteria</taxon>
        <taxon>Pseudomonadati</taxon>
        <taxon>Pseudomonadota</taxon>
        <taxon>Gammaproteobacteria</taxon>
        <taxon>Enterobacterales</taxon>
        <taxon>Pectobacteriaceae</taxon>
        <taxon>Lonsdalea</taxon>
    </lineage>
</organism>
<dbReference type="EMBL" id="FNQS01000005">
    <property type="protein sequence ID" value="SEA50432.1"/>
    <property type="molecule type" value="Genomic_DNA"/>
</dbReference>
<protein>
    <submittedName>
        <fullName evidence="2">KTSC domain-containing protein</fullName>
    </submittedName>
</protein>
<evidence type="ECO:0000313" key="3">
    <source>
        <dbReference type="Proteomes" id="UP000187280"/>
    </source>
</evidence>